<evidence type="ECO:0000313" key="2">
    <source>
        <dbReference type="Proteomes" id="UP000694726"/>
    </source>
</evidence>
<dbReference type="Ensembl" id="ENSSSCT00015011511.1">
    <property type="protein sequence ID" value="ENSSSCP00015004550.1"/>
    <property type="gene ID" value="ENSSSCG00015008702.1"/>
</dbReference>
<proteinExistence type="predicted"/>
<reference evidence="1" key="1">
    <citation type="submission" date="2025-08" db="UniProtKB">
        <authorList>
            <consortium name="Ensembl"/>
        </authorList>
    </citation>
    <scope>IDENTIFICATION</scope>
</reference>
<dbReference type="AlphaFoldDB" id="A0A8D0MLU2"/>
<name>A0A8D0MLU2_PIG</name>
<sequence>FKDVALLSLASLDFVSQDEMLTPLGRLDKYAASENVFNRADRASRADGAGAAHCPVLSRKPARHPVCLFQIPTAHCGAVSGRSEQSGKRLFPFVAAASAVWRVWMAWPP</sequence>
<accession>A0A8D0MLU2</accession>
<evidence type="ECO:0000313" key="1">
    <source>
        <dbReference type="Ensembl" id="ENSSSCP00015004550.1"/>
    </source>
</evidence>
<organism evidence="1 2">
    <name type="scientific">Sus scrofa</name>
    <name type="common">Pig</name>
    <dbReference type="NCBI Taxonomy" id="9823"/>
    <lineage>
        <taxon>Eukaryota</taxon>
        <taxon>Metazoa</taxon>
        <taxon>Chordata</taxon>
        <taxon>Craniata</taxon>
        <taxon>Vertebrata</taxon>
        <taxon>Euteleostomi</taxon>
        <taxon>Mammalia</taxon>
        <taxon>Eutheria</taxon>
        <taxon>Laurasiatheria</taxon>
        <taxon>Artiodactyla</taxon>
        <taxon>Suina</taxon>
        <taxon>Suidae</taxon>
        <taxon>Sus</taxon>
    </lineage>
</organism>
<dbReference type="Proteomes" id="UP000694726">
    <property type="component" value="Unplaced"/>
</dbReference>
<protein>
    <submittedName>
        <fullName evidence="1">Uncharacterized protein</fullName>
    </submittedName>
</protein>